<evidence type="ECO:0000256" key="1">
    <source>
        <dbReference type="ARBA" id="ARBA00007447"/>
    </source>
</evidence>
<dbReference type="InterPro" id="IPR001969">
    <property type="entry name" value="Aspartic_peptidase_AS"/>
</dbReference>
<feature type="active site" evidence="3">
    <location>
        <position position="213"/>
    </location>
</feature>
<dbReference type="PROSITE" id="PS00141">
    <property type="entry name" value="ASP_PROTEASE"/>
    <property type="match status" value="1"/>
</dbReference>
<evidence type="ECO:0000256" key="6">
    <source>
        <dbReference type="SAM" id="MobiDB-lite"/>
    </source>
</evidence>
<dbReference type="Pfam" id="PF00026">
    <property type="entry name" value="Asp"/>
    <property type="match status" value="1"/>
</dbReference>
<sequence length="523" mass="54316">MQLGASMTVLLAGVLLMLTANVVESVPLTKRTPQFVTLPLKRMVPVGGLHPQIYLQQQINRGVRRLARMTGRAGPSDAELVANLERRVLAIEGPEGLERRYNRMGVPSSRDEGTVLEKRFNRQGVPRRNQQRGIQSLKKGKGGRNGNGGNAGNGNAGAAGSATSAATPVNDVTFANAPTDSNSLGLDIESQDEGYLATIQMGTPPRDFLILMDSGSSDFWVGGENCQTVSTTSAADNVDNCGAHNFLGTASSSSFVDSGKVFNVTYGTGQVGGTIITDDVTIANLTLPAHTFGAASTESIDFSGSATPFDGLMGLAQQGLSQQGVPTPVESLFQANLIPAQITSFKISRLADNLNDGEVTFGGLDTSKFDSTTLATVDNVNTEGFWEGAIDSVSLNGADLGLSGRTAILDTGTTLMVLPAADAQTILSGVDGAQSDGQGGFVVPCDTTASLALTFGGQEFTIEPTDFAIQPVGGAAANNLCTCGITSGDIGGATEWLVGDVFLKNAYFSVDESKNTISLAKLV</sequence>
<gene>
    <name evidence="9" type="ORF">HYPSUDRAFT_36694</name>
</gene>
<feature type="chain" id="PRO_5002249073" description="Peptidase A1 domain-containing protein" evidence="7">
    <location>
        <begin position="26"/>
        <end position="523"/>
    </location>
</feature>
<dbReference type="OMA" id="AASNTWV"/>
<comment type="similarity">
    <text evidence="1 5">Belongs to the peptidase A1 family.</text>
</comment>
<dbReference type="OrthoDB" id="2747330at2759"/>
<feature type="disulfide bond" evidence="4">
    <location>
        <begin position="445"/>
        <end position="481"/>
    </location>
</feature>
<dbReference type="FunFam" id="2.40.70.10:FF:000008">
    <property type="entry name" value="Cathepsin D"/>
    <property type="match status" value="1"/>
</dbReference>
<name>A0A0D2Q438_HYPSF</name>
<dbReference type="InterPro" id="IPR033121">
    <property type="entry name" value="PEPTIDASE_A1"/>
</dbReference>
<dbReference type="STRING" id="945553.A0A0D2Q438"/>
<feature type="region of interest" description="Disordered" evidence="6">
    <location>
        <begin position="118"/>
        <end position="163"/>
    </location>
</feature>
<dbReference type="InterPro" id="IPR001461">
    <property type="entry name" value="Aspartic_peptidase_A1"/>
</dbReference>
<keyword evidence="5" id="KW-0645">Protease</keyword>
<feature type="domain" description="Peptidase A1" evidence="8">
    <location>
        <begin position="195"/>
        <end position="520"/>
    </location>
</feature>
<keyword evidence="7" id="KW-0732">Signal</keyword>
<evidence type="ECO:0000259" key="8">
    <source>
        <dbReference type="PROSITE" id="PS51767"/>
    </source>
</evidence>
<accession>A0A0D2Q438</accession>
<dbReference type="AlphaFoldDB" id="A0A0D2Q438"/>
<dbReference type="PRINTS" id="PR00792">
    <property type="entry name" value="PEPSIN"/>
</dbReference>
<proteinExistence type="inferred from homology"/>
<keyword evidence="2 5" id="KW-0064">Aspartyl protease</keyword>
<dbReference type="CDD" id="cd05471">
    <property type="entry name" value="pepsin_like"/>
    <property type="match status" value="1"/>
</dbReference>
<dbReference type="GO" id="GO:0004190">
    <property type="term" value="F:aspartic-type endopeptidase activity"/>
    <property type="evidence" value="ECO:0007669"/>
    <property type="project" value="UniProtKB-KW"/>
</dbReference>
<evidence type="ECO:0000313" key="9">
    <source>
        <dbReference type="EMBL" id="KJA26380.1"/>
    </source>
</evidence>
<dbReference type="EMBL" id="KN817528">
    <property type="protein sequence ID" value="KJA26380.1"/>
    <property type="molecule type" value="Genomic_DNA"/>
</dbReference>
<evidence type="ECO:0000256" key="4">
    <source>
        <dbReference type="PIRSR" id="PIRSR601461-2"/>
    </source>
</evidence>
<evidence type="ECO:0000256" key="7">
    <source>
        <dbReference type="SAM" id="SignalP"/>
    </source>
</evidence>
<keyword evidence="10" id="KW-1185">Reference proteome</keyword>
<dbReference type="Gene3D" id="2.40.70.10">
    <property type="entry name" value="Acid Proteases"/>
    <property type="match status" value="2"/>
</dbReference>
<protein>
    <recommendedName>
        <fullName evidence="8">Peptidase A1 domain-containing protein</fullName>
    </recommendedName>
</protein>
<reference evidence="10" key="1">
    <citation type="submission" date="2014-04" db="EMBL/GenBank/DDBJ databases">
        <title>Evolutionary Origins and Diversification of the Mycorrhizal Mutualists.</title>
        <authorList>
            <consortium name="DOE Joint Genome Institute"/>
            <consortium name="Mycorrhizal Genomics Consortium"/>
            <person name="Kohler A."/>
            <person name="Kuo A."/>
            <person name="Nagy L.G."/>
            <person name="Floudas D."/>
            <person name="Copeland A."/>
            <person name="Barry K.W."/>
            <person name="Cichocki N."/>
            <person name="Veneault-Fourrey C."/>
            <person name="LaButti K."/>
            <person name="Lindquist E.A."/>
            <person name="Lipzen A."/>
            <person name="Lundell T."/>
            <person name="Morin E."/>
            <person name="Murat C."/>
            <person name="Riley R."/>
            <person name="Ohm R."/>
            <person name="Sun H."/>
            <person name="Tunlid A."/>
            <person name="Henrissat B."/>
            <person name="Grigoriev I.V."/>
            <person name="Hibbett D.S."/>
            <person name="Martin F."/>
        </authorList>
    </citation>
    <scope>NUCLEOTIDE SEQUENCE [LARGE SCALE GENOMIC DNA]</scope>
    <source>
        <strain evidence="10">FD-334 SS-4</strain>
    </source>
</reference>
<feature type="signal peptide" evidence="7">
    <location>
        <begin position="1"/>
        <end position="25"/>
    </location>
</feature>
<feature type="compositionally biased region" description="Gly residues" evidence="6">
    <location>
        <begin position="143"/>
        <end position="157"/>
    </location>
</feature>
<evidence type="ECO:0000256" key="5">
    <source>
        <dbReference type="RuleBase" id="RU000454"/>
    </source>
</evidence>
<keyword evidence="4" id="KW-1015">Disulfide bond</keyword>
<organism evidence="9 10">
    <name type="scientific">Hypholoma sublateritium (strain FD-334 SS-4)</name>
    <dbReference type="NCBI Taxonomy" id="945553"/>
    <lineage>
        <taxon>Eukaryota</taxon>
        <taxon>Fungi</taxon>
        <taxon>Dikarya</taxon>
        <taxon>Basidiomycota</taxon>
        <taxon>Agaricomycotina</taxon>
        <taxon>Agaricomycetes</taxon>
        <taxon>Agaricomycetidae</taxon>
        <taxon>Agaricales</taxon>
        <taxon>Agaricineae</taxon>
        <taxon>Strophariaceae</taxon>
        <taxon>Hypholoma</taxon>
    </lineage>
</organism>
<dbReference type="PANTHER" id="PTHR47966:SF75">
    <property type="entry name" value="ENDOPEPTIDASE (CTSD), PUTATIVE (AFU_ORTHOLOGUE AFUA_4G07040)-RELATED"/>
    <property type="match status" value="1"/>
</dbReference>
<dbReference type="PANTHER" id="PTHR47966">
    <property type="entry name" value="BETA-SITE APP-CLEAVING ENZYME, ISOFORM A-RELATED"/>
    <property type="match status" value="1"/>
</dbReference>
<evidence type="ECO:0000313" key="10">
    <source>
        <dbReference type="Proteomes" id="UP000054270"/>
    </source>
</evidence>
<evidence type="ECO:0000256" key="3">
    <source>
        <dbReference type="PIRSR" id="PIRSR601461-1"/>
    </source>
</evidence>
<dbReference type="InterPro" id="IPR021109">
    <property type="entry name" value="Peptidase_aspartic_dom_sf"/>
</dbReference>
<dbReference type="PROSITE" id="PS51767">
    <property type="entry name" value="PEPTIDASE_A1"/>
    <property type="match status" value="1"/>
</dbReference>
<dbReference type="Proteomes" id="UP000054270">
    <property type="component" value="Unassembled WGS sequence"/>
</dbReference>
<feature type="active site" evidence="3">
    <location>
        <position position="410"/>
    </location>
</feature>
<dbReference type="InterPro" id="IPR034164">
    <property type="entry name" value="Pepsin-like_dom"/>
</dbReference>
<keyword evidence="5" id="KW-0378">Hydrolase</keyword>
<dbReference type="GO" id="GO:0006508">
    <property type="term" value="P:proteolysis"/>
    <property type="evidence" value="ECO:0007669"/>
    <property type="project" value="UniProtKB-KW"/>
</dbReference>
<dbReference type="SUPFAM" id="SSF50630">
    <property type="entry name" value="Acid proteases"/>
    <property type="match status" value="1"/>
</dbReference>
<evidence type="ECO:0000256" key="2">
    <source>
        <dbReference type="ARBA" id="ARBA00022750"/>
    </source>
</evidence>